<dbReference type="FunCoup" id="T1F9C1">
    <property type="interactions" value="908"/>
</dbReference>
<comment type="subcellular location">
    <subcellularLocation>
        <location evidence="1">Mitochondrion</location>
    </subcellularLocation>
</comment>
<dbReference type="InterPro" id="IPR016092">
    <property type="entry name" value="ATAP"/>
</dbReference>
<evidence type="ECO:0000256" key="8">
    <source>
        <dbReference type="ARBA" id="ARBA00077082"/>
    </source>
</evidence>
<protein>
    <recommendedName>
        <fullName evidence="7">Iron-sulfur cluster assembly 2 homolog, mitochondrial</fullName>
    </recommendedName>
    <alternativeName>
        <fullName evidence="8">HESB-like domain-containing protein 1</fullName>
    </alternativeName>
</protein>
<evidence type="ECO:0000256" key="7">
    <source>
        <dbReference type="ARBA" id="ARBA00073313"/>
    </source>
</evidence>
<dbReference type="AlphaFoldDB" id="T1F9C1"/>
<dbReference type="InParanoid" id="T1F9C1"/>
<comment type="function">
    <text evidence="6">Involved in the maturation of mitochondrial 4Fe-4S proteins functioning late in the iron-sulfur cluster assembly pathway. May be involved in the binding of an intermediate of Fe/S cluster assembly.</text>
</comment>
<proteinExistence type="inferred from homology"/>
<dbReference type="NCBIfam" id="TIGR00049">
    <property type="entry name" value="iron-sulfur cluster assembly accessory protein"/>
    <property type="match status" value="1"/>
</dbReference>
<evidence type="ECO:0000313" key="11">
    <source>
        <dbReference type="EMBL" id="ESO00543.1"/>
    </source>
</evidence>
<dbReference type="GO" id="GO:0051604">
    <property type="term" value="P:protein maturation"/>
    <property type="evidence" value="ECO:0000318"/>
    <property type="project" value="GO_Central"/>
</dbReference>
<name>T1F9C1_HELRO</name>
<dbReference type="FunFam" id="2.60.300.12:FF:000006">
    <property type="entry name" value="Iron-sulfur cluster assembly 2 mitochondrial"/>
    <property type="match status" value="1"/>
</dbReference>
<dbReference type="PANTHER" id="PTHR43011:SF1">
    <property type="entry name" value="IRON-SULFUR CLUSTER ASSEMBLY 2 HOMOLOG, MITOCHONDRIAL"/>
    <property type="match status" value="1"/>
</dbReference>
<keyword evidence="5" id="KW-0496">Mitochondrion</keyword>
<dbReference type="KEGG" id="hro:HELRODRAFT_175503"/>
<evidence type="ECO:0000256" key="4">
    <source>
        <dbReference type="ARBA" id="ARBA00023004"/>
    </source>
</evidence>
<evidence type="ECO:0000256" key="5">
    <source>
        <dbReference type="ARBA" id="ARBA00023128"/>
    </source>
</evidence>
<dbReference type="GO" id="GO:0016226">
    <property type="term" value="P:iron-sulfur cluster assembly"/>
    <property type="evidence" value="ECO:0000318"/>
    <property type="project" value="GO_Central"/>
</dbReference>
<reference evidence="12" key="3">
    <citation type="submission" date="2015-06" db="UniProtKB">
        <authorList>
            <consortium name="EnsemblMetazoa"/>
        </authorList>
    </citation>
    <scope>IDENTIFICATION</scope>
</reference>
<dbReference type="Proteomes" id="UP000015101">
    <property type="component" value="Unassembled WGS sequence"/>
</dbReference>
<keyword evidence="4" id="KW-0408">Iron</keyword>
<comment type="similarity">
    <text evidence="2">Belongs to the HesB/IscA family.</text>
</comment>
<dbReference type="OMA" id="INRFAYH"/>
<dbReference type="RefSeq" id="XP_009021180.1">
    <property type="nucleotide sequence ID" value="XM_009022932.1"/>
</dbReference>
<dbReference type="HOGENOM" id="CLU_069054_1_4_1"/>
<dbReference type="eggNOG" id="KOG1119">
    <property type="taxonomic scope" value="Eukaryota"/>
</dbReference>
<dbReference type="GeneID" id="20205420"/>
<dbReference type="Pfam" id="PF01521">
    <property type="entry name" value="Fe-S_biosyn"/>
    <property type="match status" value="1"/>
</dbReference>
<dbReference type="OrthoDB" id="1938621at2759"/>
<dbReference type="STRING" id="6412.T1F9C1"/>
<comment type="subunit">
    <text evidence="9">Heterotetramer; forms a dimer of dimers with IBA57. Interacts with [2Fe-2S]-ISCA2 forming the heterodimer [2Fe- 2S]-ISCA2-IBA57 complex; [2Fe-2S] cluster binding is absolutely required to promote the complex formation.</text>
</comment>
<accession>T1F9C1</accession>
<evidence type="ECO:0000313" key="12">
    <source>
        <dbReference type="EnsemblMetazoa" id="HelroP175503"/>
    </source>
</evidence>
<evidence type="ECO:0000256" key="2">
    <source>
        <dbReference type="ARBA" id="ARBA00006718"/>
    </source>
</evidence>
<evidence type="ECO:0000256" key="6">
    <source>
        <dbReference type="ARBA" id="ARBA00057540"/>
    </source>
</evidence>
<organism evidence="12 13">
    <name type="scientific">Helobdella robusta</name>
    <name type="common">Californian leech</name>
    <dbReference type="NCBI Taxonomy" id="6412"/>
    <lineage>
        <taxon>Eukaryota</taxon>
        <taxon>Metazoa</taxon>
        <taxon>Spiralia</taxon>
        <taxon>Lophotrochozoa</taxon>
        <taxon>Annelida</taxon>
        <taxon>Clitellata</taxon>
        <taxon>Hirudinea</taxon>
        <taxon>Rhynchobdellida</taxon>
        <taxon>Glossiphoniidae</taxon>
        <taxon>Helobdella</taxon>
    </lineage>
</organism>
<gene>
    <name evidence="12" type="primary">20205420</name>
    <name evidence="11" type="ORF">HELRODRAFT_175503</name>
</gene>
<keyword evidence="3" id="KW-0479">Metal-binding</keyword>
<dbReference type="InterPro" id="IPR035903">
    <property type="entry name" value="HesB-like_dom_sf"/>
</dbReference>
<reference evidence="13" key="1">
    <citation type="submission" date="2012-12" db="EMBL/GenBank/DDBJ databases">
        <authorList>
            <person name="Hellsten U."/>
            <person name="Grimwood J."/>
            <person name="Chapman J.A."/>
            <person name="Shapiro H."/>
            <person name="Aerts A."/>
            <person name="Otillar R.P."/>
            <person name="Terry A.Y."/>
            <person name="Boore J.L."/>
            <person name="Simakov O."/>
            <person name="Marletaz F."/>
            <person name="Cho S.-J."/>
            <person name="Edsinger-Gonzales E."/>
            <person name="Havlak P."/>
            <person name="Kuo D.-H."/>
            <person name="Larsson T."/>
            <person name="Lv J."/>
            <person name="Arendt D."/>
            <person name="Savage R."/>
            <person name="Osoegawa K."/>
            <person name="de Jong P."/>
            <person name="Lindberg D.R."/>
            <person name="Seaver E.C."/>
            <person name="Weisblat D.A."/>
            <person name="Putnam N.H."/>
            <person name="Grigoriev I.V."/>
            <person name="Rokhsar D.S."/>
        </authorList>
    </citation>
    <scope>NUCLEOTIDE SEQUENCE</scope>
</reference>
<sequence>MFSNLVFNKFIRFFGNGLLVTTRQKCLKTVINNRKCTTKPSIKENVILTDSCVKQLNKIADNKSYLRVQIDSGGCSGFQYKFTLETAINEDDKIFEKDGAKVVIDKESLEFIKGSSIDYHHELIRSAFHVVNNPQAENGCSCGASFNVKI</sequence>
<evidence type="ECO:0000259" key="10">
    <source>
        <dbReference type="Pfam" id="PF01521"/>
    </source>
</evidence>
<evidence type="ECO:0000256" key="9">
    <source>
        <dbReference type="ARBA" id="ARBA00093471"/>
    </source>
</evidence>
<evidence type="ECO:0000256" key="1">
    <source>
        <dbReference type="ARBA" id="ARBA00004173"/>
    </source>
</evidence>
<dbReference type="InterPro" id="IPR000361">
    <property type="entry name" value="ATAP_core_dom"/>
</dbReference>
<evidence type="ECO:0000313" key="13">
    <source>
        <dbReference type="Proteomes" id="UP000015101"/>
    </source>
</evidence>
<evidence type="ECO:0000256" key="3">
    <source>
        <dbReference type="ARBA" id="ARBA00022723"/>
    </source>
</evidence>
<dbReference type="SUPFAM" id="SSF89360">
    <property type="entry name" value="HesB-like domain"/>
    <property type="match status" value="1"/>
</dbReference>
<dbReference type="GO" id="GO:0005506">
    <property type="term" value="F:iron ion binding"/>
    <property type="evidence" value="ECO:0000318"/>
    <property type="project" value="GO_Central"/>
</dbReference>
<reference evidence="11 13" key="2">
    <citation type="journal article" date="2013" name="Nature">
        <title>Insights into bilaterian evolution from three spiralian genomes.</title>
        <authorList>
            <person name="Simakov O."/>
            <person name="Marletaz F."/>
            <person name="Cho S.J."/>
            <person name="Edsinger-Gonzales E."/>
            <person name="Havlak P."/>
            <person name="Hellsten U."/>
            <person name="Kuo D.H."/>
            <person name="Larsson T."/>
            <person name="Lv J."/>
            <person name="Arendt D."/>
            <person name="Savage R."/>
            <person name="Osoegawa K."/>
            <person name="de Jong P."/>
            <person name="Grimwood J."/>
            <person name="Chapman J.A."/>
            <person name="Shapiro H."/>
            <person name="Aerts A."/>
            <person name="Otillar R.P."/>
            <person name="Terry A.Y."/>
            <person name="Boore J.L."/>
            <person name="Grigoriev I.V."/>
            <person name="Lindberg D.R."/>
            <person name="Seaver E.C."/>
            <person name="Weisblat D.A."/>
            <person name="Putnam N.H."/>
            <person name="Rokhsar D.S."/>
        </authorList>
    </citation>
    <scope>NUCLEOTIDE SEQUENCE</scope>
</reference>
<dbReference type="PANTHER" id="PTHR43011">
    <property type="entry name" value="IRON-SULFUR CLUSTER ASSEMBLY 2 HOMOLOG, MITOCHONDRIAL"/>
    <property type="match status" value="1"/>
</dbReference>
<dbReference type="GO" id="GO:0051539">
    <property type="term" value="F:4 iron, 4 sulfur cluster binding"/>
    <property type="evidence" value="ECO:0000318"/>
    <property type="project" value="GO_Central"/>
</dbReference>
<dbReference type="EnsemblMetazoa" id="HelroT175503">
    <property type="protein sequence ID" value="HelroP175503"/>
    <property type="gene ID" value="HelroG175503"/>
</dbReference>
<dbReference type="GO" id="GO:0120510">
    <property type="term" value="C:mitochondrial [4Fe-4S] assembly complex"/>
    <property type="evidence" value="ECO:0007669"/>
    <property type="project" value="UniProtKB-ARBA"/>
</dbReference>
<dbReference type="GO" id="GO:0051537">
    <property type="term" value="F:2 iron, 2 sulfur cluster binding"/>
    <property type="evidence" value="ECO:0000318"/>
    <property type="project" value="GO_Central"/>
</dbReference>
<keyword evidence="13" id="KW-1185">Reference proteome</keyword>
<dbReference type="EMBL" id="KB096900">
    <property type="protein sequence ID" value="ESO00543.1"/>
    <property type="molecule type" value="Genomic_DNA"/>
</dbReference>
<dbReference type="CTD" id="20205420"/>
<dbReference type="GO" id="GO:0005739">
    <property type="term" value="C:mitochondrion"/>
    <property type="evidence" value="ECO:0000318"/>
    <property type="project" value="GO_Central"/>
</dbReference>
<feature type="domain" description="Core" evidence="10">
    <location>
        <begin position="47"/>
        <end position="143"/>
    </location>
</feature>
<dbReference type="Gene3D" id="2.60.300.12">
    <property type="entry name" value="HesB-like domain"/>
    <property type="match status" value="1"/>
</dbReference>
<dbReference type="EMBL" id="AMQM01005305">
    <property type="status" value="NOT_ANNOTATED_CDS"/>
    <property type="molecule type" value="Genomic_DNA"/>
</dbReference>